<dbReference type="Pfam" id="PF09351">
    <property type="entry name" value="DUF1993"/>
    <property type="match status" value="1"/>
</dbReference>
<evidence type="ECO:0000313" key="1">
    <source>
        <dbReference type="EMBL" id="TCT06641.1"/>
    </source>
</evidence>
<dbReference type="Gene3D" id="1.20.120.450">
    <property type="entry name" value="dinb family like domain"/>
    <property type="match status" value="1"/>
</dbReference>
<name>A0A4R3M0N9_9HYPH</name>
<gene>
    <name evidence="1" type="ORF">EDC64_102119</name>
</gene>
<dbReference type="RefSeq" id="WP_132030128.1">
    <property type="nucleotide sequence ID" value="NZ_SMAI01000002.1"/>
</dbReference>
<dbReference type="Proteomes" id="UP000294664">
    <property type="component" value="Unassembled WGS sequence"/>
</dbReference>
<dbReference type="PANTHER" id="PTHR36922">
    <property type="entry name" value="BLL2446 PROTEIN"/>
    <property type="match status" value="1"/>
</dbReference>
<comment type="caution">
    <text evidence="1">The sequence shown here is derived from an EMBL/GenBank/DDBJ whole genome shotgun (WGS) entry which is preliminary data.</text>
</comment>
<accession>A0A4R3M0N9</accession>
<proteinExistence type="predicted"/>
<evidence type="ECO:0008006" key="3">
    <source>
        <dbReference type="Google" id="ProtNLM"/>
    </source>
</evidence>
<dbReference type="PANTHER" id="PTHR36922:SF1">
    <property type="entry name" value="DUF1993 DOMAIN-CONTAINING PROTEIN"/>
    <property type="match status" value="1"/>
</dbReference>
<dbReference type="AlphaFoldDB" id="A0A4R3M0N9"/>
<dbReference type="OrthoDB" id="338237at2"/>
<keyword evidence="2" id="KW-1185">Reference proteome</keyword>
<protein>
    <recommendedName>
        <fullName evidence="3">DUF1993 domain-containing protein</fullName>
    </recommendedName>
</protein>
<sequence length="162" mass="17198">MSTYAYTVPVLVRGLTILSGYMDKAAAFAAETGTDPAALIGARLAPDMLPLAGQVQRASDTAKASITRLTGLEAPSFPDTETTFPELKERIAKTIAFVETATPADFEGSDAREIDLRVVTTTGADYPALFMLPNFFFHLATAHALLRQAGVAVGKKDYLGIA</sequence>
<dbReference type="InterPro" id="IPR034660">
    <property type="entry name" value="DinB/YfiT-like"/>
</dbReference>
<evidence type="ECO:0000313" key="2">
    <source>
        <dbReference type="Proteomes" id="UP000294664"/>
    </source>
</evidence>
<dbReference type="InterPro" id="IPR018531">
    <property type="entry name" value="DUF1993"/>
</dbReference>
<dbReference type="SUPFAM" id="SSF109854">
    <property type="entry name" value="DinB/YfiT-like putative metalloenzymes"/>
    <property type="match status" value="1"/>
</dbReference>
<dbReference type="EMBL" id="SMAI01000002">
    <property type="protein sequence ID" value="TCT06641.1"/>
    <property type="molecule type" value="Genomic_DNA"/>
</dbReference>
<reference evidence="1 2" key="1">
    <citation type="submission" date="2019-03" db="EMBL/GenBank/DDBJ databases">
        <title>Genomic Encyclopedia of Type Strains, Phase IV (KMG-IV): sequencing the most valuable type-strain genomes for metagenomic binning, comparative biology and taxonomic classification.</title>
        <authorList>
            <person name="Goeker M."/>
        </authorList>
    </citation>
    <scope>NUCLEOTIDE SEQUENCE [LARGE SCALE GENOMIC DNA]</scope>
    <source>
        <strain evidence="1 2">DSM 9035</strain>
    </source>
</reference>
<organism evidence="1 2">
    <name type="scientific">Aquabacter spiritensis</name>
    <dbReference type="NCBI Taxonomy" id="933073"/>
    <lineage>
        <taxon>Bacteria</taxon>
        <taxon>Pseudomonadati</taxon>
        <taxon>Pseudomonadota</taxon>
        <taxon>Alphaproteobacteria</taxon>
        <taxon>Hyphomicrobiales</taxon>
        <taxon>Xanthobacteraceae</taxon>
        <taxon>Aquabacter</taxon>
    </lineage>
</organism>